<feature type="repeat" description="ANK" evidence="4">
    <location>
        <begin position="290"/>
        <end position="322"/>
    </location>
</feature>
<comment type="caution">
    <text evidence="10">The sequence shown here is derived from an EMBL/GenBank/DDBJ whole genome shotgun (WGS) entry which is preliminary data.</text>
</comment>
<evidence type="ECO:0000256" key="6">
    <source>
        <dbReference type="SAM" id="MobiDB-lite"/>
    </source>
</evidence>
<evidence type="ECO:0000256" key="2">
    <source>
        <dbReference type="ARBA" id="ARBA00023018"/>
    </source>
</evidence>
<comment type="subcellular location">
    <subcellularLocation>
        <location evidence="3">Postsynaptic density</location>
    </subcellularLocation>
</comment>
<evidence type="ECO:0000259" key="8">
    <source>
        <dbReference type="PROSITE" id="PS50105"/>
    </source>
</evidence>
<dbReference type="InterPro" id="IPR041489">
    <property type="entry name" value="PDZ_6"/>
</dbReference>
<evidence type="ECO:0000256" key="5">
    <source>
        <dbReference type="PROSITE-ProRule" id="PRU00192"/>
    </source>
</evidence>
<feature type="region of interest" description="Disordered" evidence="6">
    <location>
        <begin position="844"/>
        <end position="866"/>
    </location>
</feature>
<dbReference type="Gene3D" id="2.30.30.40">
    <property type="entry name" value="SH3 Domains"/>
    <property type="match status" value="1"/>
</dbReference>
<dbReference type="SMART" id="SM00228">
    <property type="entry name" value="PDZ"/>
    <property type="match status" value="1"/>
</dbReference>
<dbReference type="Proteomes" id="UP001165289">
    <property type="component" value="Unassembled WGS sequence"/>
</dbReference>
<feature type="compositionally biased region" description="Polar residues" evidence="6">
    <location>
        <begin position="1022"/>
        <end position="1036"/>
    </location>
</feature>
<accession>A0AAV7JTH7</accession>
<keyword evidence="1 5" id="KW-0728">SH3 domain</keyword>
<dbReference type="Pfam" id="PF17820">
    <property type="entry name" value="PDZ_6"/>
    <property type="match status" value="1"/>
</dbReference>
<protein>
    <submittedName>
        <fullName evidence="10">SH3 and multiple ankyrin repeat domains protein 3-like isoform X1</fullName>
    </submittedName>
</protein>
<dbReference type="SUPFAM" id="SSF50156">
    <property type="entry name" value="PDZ domain-like"/>
    <property type="match status" value="1"/>
</dbReference>
<dbReference type="PANTHER" id="PTHR24135">
    <property type="entry name" value="SH3 AND MULTIPLE ANKYRIN REPEAT DOMAINS PROTEIN"/>
    <property type="match status" value="1"/>
</dbReference>
<dbReference type="SUPFAM" id="SSF48403">
    <property type="entry name" value="Ankyrin repeat"/>
    <property type="match status" value="1"/>
</dbReference>
<dbReference type="InterPro" id="IPR013761">
    <property type="entry name" value="SAM/pointed_sf"/>
</dbReference>
<dbReference type="Pfam" id="PF12796">
    <property type="entry name" value="Ank_2"/>
    <property type="match status" value="1"/>
</dbReference>
<dbReference type="PROSITE" id="PS50297">
    <property type="entry name" value="ANK_REP_REGION"/>
    <property type="match status" value="2"/>
</dbReference>
<dbReference type="InterPro" id="IPR051569">
    <property type="entry name" value="SHANK"/>
</dbReference>
<feature type="domain" description="PDZ" evidence="9">
    <location>
        <begin position="514"/>
        <end position="605"/>
    </location>
</feature>
<feature type="repeat" description="ANK" evidence="4">
    <location>
        <begin position="190"/>
        <end position="222"/>
    </location>
</feature>
<dbReference type="SUPFAM" id="SSF47769">
    <property type="entry name" value="SAM/Pointed domain"/>
    <property type="match status" value="1"/>
</dbReference>
<sequence length="1448" mass="163373">MNETQRKRLQKSGQLKIIFTEKQHKIIPVYFHESTWHILQSIRDLAPFQCEEHSHFNFGFFVRQTLESEEGVFISEDRCVGEILDIFADSPPTVEYMLKRRNNKDHLDIRQVNKINNKVNQKKCFEFVATGQVGKLETLLSGGFDPNFLSEETGESPLTFSASSKAPSNFTDVIMTLVNGGAITHYRNRDGITPMHKAVLDTKRDAVKMLLILGASPSPLDSKFITPLFRACQLSNTREICEILMRERCVVGCSDFNGWSELHHASKAGLVDIMELLIWYGANVNSQNSGGNTPLHICGVHGQEAAAIVLLRRGVNREILNYSNRTPYQVAIISGNKNVAKRIDQHDENEVVKFSDRPSYNPRARPVSQMYQLCVTNKTRKKSIRNPNVSKLKQNDPVSTPNDNLGVSKFGSLKRSMFRTTKKATLERVRVRAVNTGNSYAVTRNYTPQVKEDIALTAGDNIEVLNIGKDGFIEGISNGKQGWFPGTCVELINVNKTAPKKGNSPIYQSLKFKKIKIKRSTKGFCFSVRGATCDLENYHPTPVVPSLQYVAQVDKAGAAERAGLEVGHFILCINGQNVVTMPHNEVVELVRTTKKVLEMTVTRSLQIQKPEVPPRARPVQKMVDTDSTAVRSSDSELGRLREHVAQSGKDSRRVGHVNPLFLLHGAAENITPPDTNVHNYATVHKDGKGELRTQISADEEQVYMYGQKKEVINELQSKSDTFLASKISDDNKLVHIQRNSNRDSIEYSYNNDSSSSNADMKTDSKVSDFTIESGQFYNSQGEIVTSELGLETEITKADSIYVDDEIEANEYSENDQNQFKYEGNYSMFNQRFSNASLENNKADSTFDDEGDFTPYERLSPIEEPPYDTLDRMDLYYSAPYEGEDTYDRLNYGGQYFPSEDTLEGELTGDFDYEQYDQLDRDPVEYEHLQTVEEFYQLVGDSDQQLANEYRRETSEVETANADVIEGKVEEGNVNLSQFAKAVLEKSLNLKTRRSQQTESNSASETGSNLSLKNSDSDKKGESQTSDLGSSTYETENTLQEALPNSLISPTRKLDNLSTQDIPFQNKIRAEEYSYLLDPPNSENENEFPSQSQGICNTQFDLCTIQNESPATIRRLSNSAQLDEQNPQHWKRMLKKVHREKPSKLDEANQFISRQLSSESKSCESIYTQNITSLSPTDNRITYTLQDEQTIAGRIPSIYNEEVSPDYEDNTAYWKGHYNTTRSVTKKSISDSELSKLTGQITSPPEKGSPPKPNYLTFPGDLPQGGPEKEDLTFEPYLDYTPTPLDIQADSPPHSFLYSPGIPSPPPSYVLMPPPEWFDGIDPEMLPPPPDIEKSFNQDNYLPPPPSNLELHTMSNQATQDDVTPPDEILYRMDLKHSRQFKKTAEWSTDEVGEWLESFGMEMYQNAFIDNDIQGSHLGLLDKEDLSALGITKLGHKMTIIKEISKLHF</sequence>
<keyword evidence="2" id="KW-0770">Synapse</keyword>
<dbReference type="EMBL" id="JAKMXF010000299">
    <property type="protein sequence ID" value="KAI6652232.1"/>
    <property type="molecule type" value="Genomic_DNA"/>
</dbReference>
<dbReference type="Gene3D" id="1.10.150.50">
    <property type="entry name" value="Transcription Factor, Ets-1"/>
    <property type="match status" value="1"/>
</dbReference>
<dbReference type="PROSITE" id="PS50088">
    <property type="entry name" value="ANK_REPEAT"/>
    <property type="match status" value="3"/>
</dbReference>
<feature type="region of interest" description="Disordered" evidence="6">
    <location>
        <begin position="1225"/>
        <end position="1252"/>
    </location>
</feature>
<gene>
    <name evidence="10" type="ORF">LOD99_7249</name>
</gene>
<dbReference type="PROSITE" id="PS50002">
    <property type="entry name" value="SH3"/>
    <property type="match status" value="1"/>
</dbReference>
<dbReference type="InterPro" id="IPR001452">
    <property type="entry name" value="SH3_domain"/>
</dbReference>
<dbReference type="Pfam" id="PF07653">
    <property type="entry name" value="SH3_2"/>
    <property type="match status" value="1"/>
</dbReference>
<dbReference type="InterPro" id="IPR036028">
    <property type="entry name" value="SH3-like_dom_sf"/>
</dbReference>
<dbReference type="Gene3D" id="2.30.42.10">
    <property type="match status" value="1"/>
</dbReference>
<dbReference type="InterPro" id="IPR001478">
    <property type="entry name" value="PDZ"/>
</dbReference>
<dbReference type="InterPro" id="IPR036034">
    <property type="entry name" value="PDZ_sf"/>
</dbReference>
<feature type="compositionally biased region" description="Polar residues" evidence="6">
    <location>
        <begin position="994"/>
        <end position="1013"/>
    </location>
</feature>
<feature type="domain" description="SH3" evidence="7">
    <location>
        <begin position="435"/>
        <end position="494"/>
    </location>
</feature>
<dbReference type="Gene3D" id="1.25.40.20">
    <property type="entry name" value="Ankyrin repeat-containing domain"/>
    <property type="match status" value="1"/>
</dbReference>
<evidence type="ECO:0000259" key="9">
    <source>
        <dbReference type="PROSITE" id="PS50106"/>
    </source>
</evidence>
<dbReference type="GO" id="GO:0030160">
    <property type="term" value="F:synaptic receptor adaptor activity"/>
    <property type="evidence" value="ECO:0007669"/>
    <property type="project" value="TreeGrafter"/>
</dbReference>
<dbReference type="GO" id="GO:0035255">
    <property type="term" value="F:ionotropic glutamate receptor binding"/>
    <property type="evidence" value="ECO:0007669"/>
    <property type="project" value="TreeGrafter"/>
</dbReference>
<keyword evidence="11" id="KW-1185">Reference proteome</keyword>
<dbReference type="SMART" id="SM00326">
    <property type="entry name" value="SH3"/>
    <property type="match status" value="1"/>
</dbReference>
<keyword evidence="4" id="KW-0040">ANK repeat</keyword>
<feature type="domain" description="SAM" evidence="8">
    <location>
        <begin position="1386"/>
        <end position="1448"/>
    </location>
</feature>
<dbReference type="InterPro" id="IPR036770">
    <property type="entry name" value="Ankyrin_rpt-contain_sf"/>
</dbReference>
<dbReference type="PROSITE" id="PS50106">
    <property type="entry name" value="PDZ"/>
    <property type="match status" value="1"/>
</dbReference>
<dbReference type="PANTHER" id="PTHR24135:SF28">
    <property type="entry name" value="LD13733P"/>
    <property type="match status" value="1"/>
</dbReference>
<evidence type="ECO:0000256" key="3">
    <source>
        <dbReference type="ARBA" id="ARBA00034105"/>
    </source>
</evidence>
<evidence type="ECO:0000256" key="1">
    <source>
        <dbReference type="ARBA" id="ARBA00022443"/>
    </source>
</evidence>
<feature type="region of interest" description="Disordered" evidence="6">
    <location>
        <begin position="990"/>
        <end position="1036"/>
    </location>
</feature>
<dbReference type="SUPFAM" id="SSF50044">
    <property type="entry name" value="SH3-domain"/>
    <property type="match status" value="1"/>
</dbReference>
<evidence type="ECO:0000256" key="4">
    <source>
        <dbReference type="PROSITE-ProRule" id="PRU00023"/>
    </source>
</evidence>
<name>A0AAV7JTH7_9METZ</name>
<dbReference type="Pfam" id="PF00536">
    <property type="entry name" value="SAM_1"/>
    <property type="match status" value="1"/>
</dbReference>
<evidence type="ECO:0000259" key="7">
    <source>
        <dbReference type="PROSITE" id="PS50002"/>
    </source>
</evidence>
<dbReference type="SMART" id="SM00454">
    <property type="entry name" value="SAM"/>
    <property type="match status" value="1"/>
</dbReference>
<proteinExistence type="predicted"/>
<reference evidence="10 11" key="1">
    <citation type="journal article" date="2023" name="BMC Biol.">
        <title>The compact genome of the sponge Oopsacas minuta (Hexactinellida) is lacking key metazoan core genes.</title>
        <authorList>
            <person name="Santini S."/>
            <person name="Schenkelaars Q."/>
            <person name="Jourda C."/>
            <person name="Duchesne M."/>
            <person name="Belahbib H."/>
            <person name="Rocher C."/>
            <person name="Selva M."/>
            <person name="Riesgo A."/>
            <person name="Vervoort M."/>
            <person name="Leys S.P."/>
            <person name="Kodjabachian L."/>
            <person name="Le Bivic A."/>
            <person name="Borchiellini C."/>
            <person name="Claverie J.M."/>
            <person name="Renard E."/>
        </authorList>
    </citation>
    <scope>NUCLEOTIDE SEQUENCE [LARGE SCALE GENOMIC DNA]</scope>
    <source>
        <strain evidence="10">SPO-2</strain>
    </source>
</reference>
<dbReference type="PROSITE" id="PS50105">
    <property type="entry name" value="SAM_DOMAIN"/>
    <property type="match status" value="1"/>
</dbReference>
<dbReference type="InterPro" id="IPR001660">
    <property type="entry name" value="SAM"/>
</dbReference>
<evidence type="ECO:0000313" key="10">
    <source>
        <dbReference type="EMBL" id="KAI6652232.1"/>
    </source>
</evidence>
<dbReference type="InterPro" id="IPR002110">
    <property type="entry name" value="Ankyrin_rpt"/>
</dbReference>
<organism evidence="10 11">
    <name type="scientific">Oopsacas minuta</name>
    <dbReference type="NCBI Taxonomy" id="111878"/>
    <lineage>
        <taxon>Eukaryota</taxon>
        <taxon>Metazoa</taxon>
        <taxon>Porifera</taxon>
        <taxon>Hexactinellida</taxon>
        <taxon>Hexasterophora</taxon>
        <taxon>Lyssacinosida</taxon>
        <taxon>Leucopsacidae</taxon>
        <taxon>Oopsacas</taxon>
    </lineage>
</organism>
<feature type="repeat" description="ANK" evidence="4">
    <location>
        <begin position="257"/>
        <end position="289"/>
    </location>
</feature>
<dbReference type="SMART" id="SM00248">
    <property type="entry name" value="ANK"/>
    <property type="match status" value="6"/>
</dbReference>
<evidence type="ECO:0000313" key="11">
    <source>
        <dbReference type="Proteomes" id="UP001165289"/>
    </source>
</evidence>